<evidence type="ECO:0000313" key="6">
    <source>
        <dbReference type="EMBL" id="TQM95280.1"/>
    </source>
</evidence>
<organism evidence="6 7">
    <name type="scientific">Ornithinimicrobium humiphilum</name>
    <dbReference type="NCBI Taxonomy" id="125288"/>
    <lineage>
        <taxon>Bacteria</taxon>
        <taxon>Bacillati</taxon>
        <taxon>Actinomycetota</taxon>
        <taxon>Actinomycetes</taxon>
        <taxon>Micrococcales</taxon>
        <taxon>Ornithinimicrobiaceae</taxon>
        <taxon>Ornithinimicrobium</taxon>
    </lineage>
</organism>
<dbReference type="Proteomes" id="UP000315133">
    <property type="component" value="Unassembled WGS sequence"/>
</dbReference>
<dbReference type="InterPro" id="IPR028098">
    <property type="entry name" value="Glyco_trans_4-like_N"/>
</dbReference>
<sequence>MDGSGPRVALVSSSYFPDIGGVEQHTAQVARELLGRGYAVEVWTVDRGRASVRTQVQGVTVRYLPTPLPTLSPRGVVSFLRKVPSAFREWAWARRDFHPDVLHVHCFGPNGVYAEALGRLSRIPRVVSSHGETYMDDHDVYGRSLVLRTALRAALRGARAVTACSPEVAADLRARFDAGEVRIVPNGVTTPASGPREPRAERRVILAAGRLEHNKGFDLLIEALPLLSEHVGLDIVGSGSQEEALRSRARELGLEERVRFLGPTSPSGVLQAMADADVVVVPSRKEPFGIVVLEAWAAGTPVVATSVAGPASFVTDGQDGLLVDPRDPRALAGALQRVLEDDGLWRSLASGGRRTVRRYTWSAVVDEYVTTYPGPDRPTPV</sequence>
<feature type="domain" description="Glycosyltransferase subfamily 4-like N-terminal" evidence="5">
    <location>
        <begin position="19"/>
        <end position="190"/>
    </location>
</feature>
<evidence type="ECO:0000256" key="2">
    <source>
        <dbReference type="ARBA" id="ARBA00022676"/>
    </source>
</evidence>
<reference evidence="6 7" key="1">
    <citation type="submission" date="2019-06" db="EMBL/GenBank/DDBJ databases">
        <title>Sequencing the genomes of 1000 actinobacteria strains.</title>
        <authorList>
            <person name="Klenk H.-P."/>
        </authorList>
    </citation>
    <scope>NUCLEOTIDE SEQUENCE [LARGE SCALE GENOMIC DNA]</scope>
    <source>
        <strain evidence="6 7">DSM 12362</strain>
    </source>
</reference>
<dbReference type="OrthoDB" id="506201at2"/>
<comment type="caution">
    <text evidence="6">The sequence shown here is derived from an EMBL/GenBank/DDBJ whole genome shotgun (WGS) entry which is preliminary data.</text>
</comment>
<gene>
    <name evidence="6" type="ORF">FB476_0119</name>
</gene>
<dbReference type="PANTHER" id="PTHR45947">
    <property type="entry name" value="SULFOQUINOVOSYL TRANSFERASE SQD2"/>
    <property type="match status" value="1"/>
</dbReference>
<dbReference type="PANTHER" id="PTHR45947:SF3">
    <property type="entry name" value="SULFOQUINOVOSYL TRANSFERASE SQD2"/>
    <property type="match status" value="1"/>
</dbReference>
<accession>A0A543KJM1</accession>
<dbReference type="GO" id="GO:0016758">
    <property type="term" value="F:hexosyltransferase activity"/>
    <property type="evidence" value="ECO:0007669"/>
    <property type="project" value="TreeGrafter"/>
</dbReference>
<name>A0A543KJM1_9MICO</name>
<proteinExistence type="predicted"/>
<dbReference type="InterPro" id="IPR001296">
    <property type="entry name" value="Glyco_trans_1"/>
</dbReference>
<evidence type="ECO:0000259" key="4">
    <source>
        <dbReference type="Pfam" id="PF00534"/>
    </source>
</evidence>
<dbReference type="Pfam" id="PF13439">
    <property type="entry name" value="Glyco_transf_4"/>
    <property type="match status" value="1"/>
</dbReference>
<dbReference type="Gene3D" id="3.40.50.2000">
    <property type="entry name" value="Glycogen Phosphorylase B"/>
    <property type="match status" value="2"/>
</dbReference>
<dbReference type="CDD" id="cd03801">
    <property type="entry name" value="GT4_PimA-like"/>
    <property type="match status" value="1"/>
</dbReference>
<keyword evidence="7" id="KW-1185">Reference proteome</keyword>
<dbReference type="GO" id="GO:1901137">
    <property type="term" value="P:carbohydrate derivative biosynthetic process"/>
    <property type="evidence" value="ECO:0007669"/>
    <property type="project" value="UniProtKB-ARBA"/>
</dbReference>
<dbReference type="Pfam" id="PF00534">
    <property type="entry name" value="Glycos_transf_1"/>
    <property type="match status" value="1"/>
</dbReference>
<feature type="domain" description="Glycosyl transferase family 1" evidence="4">
    <location>
        <begin position="199"/>
        <end position="353"/>
    </location>
</feature>
<evidence type="ECO:0000313" key="7">
    <source>
        <dbReference type="Proteomes" id="UP000315133"/>
    </source>
</evidence>
<dbReference type="EMBL" id="VFPU01000001">
    <property type="protein sequence ID" value="TQM95280.1"/>
    <property type="molecule type" value="Genomic_DNA"/>
</dbReference>
<keyword evidence="3 6" id="KW-0808">Transferase</keyword>
<evidence type="ECO:0000256" key="1">
    <source>
        <dbReference type="ARBA" id="ARBA00021292"/>
    </source>
</evidence>
<evidence type="ECO:0000259" key="5">
    <source>
        <dbReference type="Pfam" id="PF13439"/>
    </source>
</evidence>
<dbReference type="RefSeq" id="WP_141817062.1">
    <property type="nucleotide sequence ID" value="NZ_BAAAIL010000003.1"/>
</dbReference>
<evidence type="ECO:0000256" key="3">
    <source>
        <dbReference type="ARBA" id="ARBA00022679"/>
    </source>
</evidence>
<dbReference type="AlphaFoldDB" id="A0A543KJM1"/>
<dbReference type="InterPro" id="IPR050194">
    <property type="entry name" value="Glycosyltransferase_grp1"/>
</dbReference>
<keyword evidence="2" id="KW-0328">Glycosyltransferase</keyword>
<dbReference type="SUPFAM" id="SSF53756">
    <property type="entry name" value="UDP-Glycosyltransferase/glycogen phosphorylase"/>
    <property type="match status" value="1"/>
</dbReference>
<protein>
    <recommendedName>
        <fullName evidence="1">D-inositol 3-phosphate glycosyltransferase</fullName>
    </recommendedName>
</protein>